<dbReference type="RefSeq" id="WP_128212383.1">
    <property type="nucleotide sequence ID" value="NZ_CP025746.1"/>
</dbReference>
<accession>A0A3R5QSE4</accession>
<protein>
    <submittedName>
        <fullName evidence="6">Methyl-accepting chemotaxis protein</fullName>
    </submittedName>
</protein>
<feature type="transmembrane region" description="Helical" evidence="4">
    <location>
        <begin position="200"/>
        <end position="221"/>
    </location>
</feature>
<dbReference type="PROSITE" id="PS50111">
    <property type="entry name" value="CHEMOTAXIS_TRANSDUC_2"/>
    <property type="match status" value="1"/>
</dbReference>
<feature type="domain" description="Methyl-accepting transducer" evidence="5">
    <location>
        <begin position="296"/>
        <end position="533"/>
    </location>
</feature>
<dbReference type="GO" id="GO:0007165">
    <property type="term" value="P:signal transduction"/>
    <property type="evidence" value="ECO:0007669"/>
    <property type="project" value="UniProtKB-KW"/>
</dbReference>
<dbReference type="OrthoDB" id="1062at2"/>
<dbReference type="PANTHER" id="PTHR32089">
    <property type="entry name" value="METHYL-ACCEPTING CHEMOTAXIS PROTEIN MCPB"/>
    <property type="match status" value="1"/>
</dbReference>
<dbReference type="GO" id="GO:0016020">
    <property type="term" value="C:membrane"/>
    <property type="evidence" value="ECO:0007669"/>
    <property type="project" value="InterPro"/>
</dbReference>
<keyword evidence="4" id="KW-0472">Membrane</keyword>
<dbReference type="Pfam" id="PF00015">
    <property type="entry name" value="MCPsignal"/>
    <property type="match status" value="1"/>
</dbReference>
<name>A0A3R5QSE4_9CLOT</name>
<organism evidence="6 7">
    <name type="scientific">Clostridium manihotivorum</name>
    <dbReference type="NCBI Taxonomy" id="2320868"/>
    <lineage>
        <taxon>Bacteria</taxon>
        <taxon>Bacillati</taxon>
        <taxon>Bacillota</taxon>
        <taxon>Clostridia</taxon>
        <taxon>Eubacteriales</taxon>
        <taxon>Clostridiaceae</taxon>
        <taxon>Clostridium</taxon>
    </lineage>
</organism>
<dbReference type="Gene3D" id="1.10.287.950">
    <property type="entry name" value="Methyl-accepting chemotaxis protein"/>
    <property type="match status" value="1"/>
</dbReference>
<dbReference type="GO" id="GO:0004888">
    <property type="term" value="F:transmembrane signaling receptor activity"/>
    <property type="evidence" value="ECO:0007669"/>
    <property type="project" value="InterPro"/>
</dbReference>
<evidence type="ECO:0000313" key="6">
    <source>
        <dbReference type="EMBL" id="QAA31571.1"/>
    </source>
</evidence>
<dbReference type="GO" id="GO:0006935">
    <property type="term" value="P:chemotaxis"/>
    <property type="evidence" value="ECO:0007669"/>
    <property type="project" value="InterPro"/>
</dbReference>
<dbReference type="EMBL" id="CP025746">
    <property type="protein sequence ID" value="QAA31571.1"/>
    <property type="molecule type" value="Genomic_DNA"/>
</dbReference>
<evidence type="ECO:0000256" key="2">
    <source>
        <dbReference type="ARBA" id="ARBA00029447"/>
    </source>
</evidence>
<dbReference type="InterPro" id="IPR004089">
    <property type="entry name" value="MCPsignal_dom"/>
</dbReference>
<dbReference type="PANTHER" id="PTHR32089:SF112">
    <property type="entry name" value="LYSOZYME-LIKE PROTEIN-RELATED"/>
    <property type="match status" value="1"/>
</dbReference>
<evidence type="ECO:0000313" key="7">
    <source>
        <dbReference type="Proteomes" id="UP000286268"/>
    </source>
</evidence>
<feature type="transmembrane region" description="Helical" evidence="4">
    <location>
        <begin position="12"/>
        <end position="36"/>
    </location>
</feature>
<dbReference type="KEGG" id="cmah:C1I91_07905"/>
<evidence type="ECO:0000256" key="1">
    <source>
        <dbReference type="ARBA" id="ARBA00023224"/>
    </source>
</evidence>
<sequence length="583" mass="64399">MLKFLKINNFKLGTKMSIIMLVPVLSLFFVSVVSLINIDNLTRKLVSNLYDEIHLSDYWLLNADRDFYQALSAESELESIDASDDVSKLKSTYDENVKQTYERVNKAKDILIKDQTNISKLTHKDSNLNAFQLFDNFDKDFKTWTSLYDSQSNSLKDKKQFYTTFNSTRESINQIEEILDDYAKNVISNSSSSAKSVERVILTTALTTLTLSLLLGIALIININRRAKLAISLINKTAALDLVYDDSYTKYLNDKDEFGQIIIAEGVSRKEFRQVLKDVVDSTNSVNEMVESSNINMVSLGAELEEISKTVEQLSAGMEETSAATEEMNASTIEIEKAVESIAAKSGDGVSSSKEISLRATTLKSEAIESQKDSQLMTVALDKNLKTSLEEVQAVEQINSLTASILEISSQTNLLALNAAIEAARAGESGKGFAVVADEIRKLAEVSKQSAMQIQTVTDLVINAVNKLKDSSVDVLAFIEKQVIPDYKKLVTTGDQYNVDSLTFNDLVTDLSSTAEELLASIQDVNRSIDEVSHATNEGASGMTTIAEKTNTIVDMAGEVIDQSHKSKEKVEKLLSIVSKFNI</sequence>
<keyword evidence="4" id="KW-0812">Transmembrane</keyword>
<keyword evidence="7" id="KW-1185">Reference proteome</keyword>
<dbReference type="PRINTS" id="PR00260">
    <property type="entry name" value="CHEMTRNSDUCR"/>
</dbReference>
<comment type="similarity">
    <text evidence="2">Belongs to the methyl-accepting chemotaxis (MCP) protein family.</text>
</comment>
<evidence type="ECO:0000259" key="5">
    <source>
        <dbReference type="PROSITE" id="PS50111"/>
    </source>
</evidence>
<dbReference type="Proteomes" id="UP000286268">
    <property type="component" value="Chromosome"/>
</dbReference>
<proteinExistence type="inferred from homology"/>
<dbReference type="AlphaFoldDB" id="A0A3R5QSE4"/>
<evidence type="ECO:0000256" key="4">
    <source>
        <dbReference type="SAM" id="Phobius"/>
    </source>
</evidence>
<evidence type="ECO:0000256" key="3">
    <source>
        <dbReference type="PROSITE-ProRule" id="PRU00284"/>
    </source>
</evidence>
<dbReference type="InterPro" id="IPR004090">
    <property type="entry name" value="Chemotax_Me-accpt_rcpt"/>
</dbReference>
<keyword evidence="4" id="KW-1133">Transmembrane helix</keyword>
<gene>
    <name evidence="6" type="ORF">C1I91_07905</name>
</gene>
<keyword evidence="1 3" id="KW-0807">Transducer</keyword>
<reference evidence="6 7" key="1">
    <citation type="submission" date="2018-01" db="EMBL/GenBank/DDBJ databases">
        <title>Genome Sequencing and Assembly of Anaerobacter polyendosporus strain CT4.</title>
        <authorList>
            <person name="Tachaapaikoon C."/>
            <person name="Sutheeworapong S."/>
            <person name="Jenjaroenpun P."/>
            <person name="Wongsurawat T."/>
            <person name="Nookeaw I."/>
            <person name="Cheawchanlertfa P."/>
            <person name="Kosugi A."/>
            <person name="Cheevadhanarak S."/>
            <person name="Ratanakhanokchai K."/>
        </authorList>
    </citation>
    <scope>NUCLEOTIDE SEQUENCE [LARGE SCALE GENOMIC DNA]</scope>
    <source>
        <strain evidence="6 7">CT4</strain>
    </source>
</reference>
<dbReference type="SUPFAM" id="SSF58104">
    <property type="entry name" value="Methyl-accepting chemotaxis protein (MCP) signaling domain"/>
    <property type="match status" value="1"/>
</dbReference>
<dbReference type="SMART" id="SM00283">
    <property type="entry name" value="MA"/>
    <property type="match status" value="1"/>
</dbReference>